<reference evidence="2" key="1">
    <citation type="journal article" date="2022" name="Plant J.">
        <title>Strategies of tolerance reflected in two North American maple genomes.</title>
        <authorList>
            <person name="McEvoy S.L."/>
            <person name="Sezen U.U."/>
            <person name="Trouern-Trend A."/>
            <person name="McMahon S.M."/>
            <person name="Schaberg P.G."/>
            <person name="Yang J."/>
            <person name="Wegrzyn J.L."/>
            <person name="Swenson N.G."/>
        </authorList>
    </citation>
    <scope>NUCLEOTIDE SEQUENCE</scope>
    <source>
        <strain evidence="2">NS2018</strain>
    </source>
</reference>
<evidence type="ECO:0000313" key="2">
    <source>
        <dbReference type="EMBL" id="KAK0591475.1"/>
    </source>
</evidence>
<dbReference type="InterPro" id="IPR005162">
    <property type="entry name" value="Retrotrans_gag_dom"/>
</dbReference>
<organism evidence="2 3">
    <name type="scientific">Acer saccharum</name>
    <name type="common">Sugar maple</name>
    <dbReference type="NCBI Taxonomy" id="4024"/>
    <lineage>
        <taxon>Eukaryota</taxon>
        <taxon>Viridiplantae</taxon>
        <taxon>Streptophyta</taxon>
        <taxon>Embryophyta</taxon>
        <taxon>Tracheophyta</taxon>
        <taxon>Spermatophyta</taxon>
        <taxon>Magnoliopsida</taxon>
        <taxon>eudicotyledons</taxon>
        <taxon>Gunneridae</taxon>
        <taxon>Pentapetalae</taxon>
        <taxon>rosids</taxon>
        <taxon>malvids</taxon>
        <taxon>Sapindales</taxon>
        <taxon>Sapindaceae</taxon>
        <taxon>Hippocastanoideae</taxon>
        <taxon>Acereae</taxon>
        <taxon>Acer</taxon>
    </lineage>
</organism>
<sequence>MKVDVSDFVGKLNPDAFFDWITALEDYFDWFSVPEDRKVWFVRLKLKGPARAWWSSVEEQLRRTRQAPITEWEEMKERLESKYLPINYEQLIYEDMLQWNQGTKATVDQYTERFHELTVRS</sequence>
<protein>
    <recommendedName>
        <fullName evidence="1">Retrotransposon gag domain-containing protein</fullName>
    </recommendedName>
</protein>
<comment type="caution">
    <text evidence="2">The sequence shown here is derived from an EMBL/GenBank/DDBJ whole genome shotgun (WGS) entry which is preliminary data.</text>
</comment>
<dbReference type="PANTHER" id="PTHR35046:SF26">
    <property type="entry name" value="RNA-DIRECTED DNA POLYMERASE"/>
    <property type="match status" value="1"/>
</dbReference>
<dbReference type="Pfam" id="PF03732">
    <property type="entry name" value="Retrotrans_gag"/>
    <property type="match status" value="1"/>
</dbReference>
<dbReference type="PANTHER" id="PTHR35046">
    <property type="entry name" value="ZINC KNUCKLE (CCHC-TYPE) FAMILY PROTEIN"/>
    <property type="match status" value="1"/>
</dbReference>
<accession>A0AA39VSD7</accession>
<proteinExistence type="predicted"/>
<reference evidence="2" key="2">
    <citation type="submission" date="2023-06" db="EMBL/GenBank/DDBJ databases">
        <authorList>
            <person name="Swenson N.G."/>
            <person name="Wegrzyn J.L."/>
            <person name="Mcevoy S.L."/>
        </authorList>
    </citation>
    <scope>NUCLEOTIDE SEQUENCE</scope>
    <source>
        <strain evidence="2">NS2018</strain>
        <tissue evidence="2">Leaf</tissue>
    </source>
</reference>
<feature type="domain" description="Retrotransposon gag" evidence="1">
    <location>
        <begin position="43"/>
        <end position="120"/>
    </location>
</feature>
<name>A0AA39VSD7_ACESA</name>
<dbReference type="AlphaFoldDB" id="A0AA39VSD7"/>
<evidence type="ECO:0000259" key="1">
    <source>
        <dbReference type="Pfam" id="PF03732"/>
    </source>
</evidence>
<evidence type="ECO:0000313" key="3">
    <source>
        <dbReference type="Proteomes" id="UP001168877"/>
    </source>
</evidence>
<gene>
    <name evidence="2" type="ORF">LWI29_002616</name>
</gene>
<keyword evidence="3" id="KW-1185">Reference proteome</keyword>
<dbReference type="Proteomes" id="UP001168877">
    <property type="component" value="Unassembled WGS sequence"/>
</dbReference>
<dbReference type="EMBL" id="JAUESC010000380">
    <property type="protein sequence ID" value="KAK0591475.1"/>
    <property type="molecule type" value="Genomic_DNA"/>
</dbReference>